<dbReference type="RefSeq" id="WP_096350876.1">
    <property type="nucleotide sequence ID" value="NZ_AP014946.1"/>
</dbReference>
<comment type="similarity">
    <text evidence="2">Belongs to the DoxX family.</text>
</comment>
<keyword evidence="9" id="KW-1185">Reference proteome</keyword>
<comment type="subcellular location">
    <subcellularLocation>
        <location evidence="1">Cell membrane</location>
        <topology evidence="1">Multi-pass membrane protein</topology>
    </subcellularLocation>
</comment>
<evidence type="ECO:0000256" key="2">
    <source>
        <dbReference type="ARBA" id="ARBA00006679"/>
    </source>
</evidence>
<reference evidence="8 9" key="1">
    <citation type="submission" date="2015-08" db="EMBL/GenBank/DDBJ databases">
        <title>Investigation of the bacterial diversity of lava forest soil.</title>
        <authorList>
            <person name="Lee J.S."/>
        </authorList>
    </citation>
    <scope>NUCLEOTIDE SEQUENCE [LARGE SCALE GENOMIC DNA]</scope>
    <source>
        <strain evidence="8 9">GJW-30</strain>
    </source>
</reference>
<organism evidence="8 9">
    <name type="scientific">Variibacter gotjawalensis</name>
    <dbReference type="NCBI Taxonomy" id="1333996"/>
    <lineage>
        <taxon>Bacteria</taxon>
        <taxon>Pseudomonadati</taxon>
        <taxon>Pseudomonadota</taxon>
        <taxon>Alphaproteobacteria</taxon>
        <taxon>Hyphomicrobiales</taxon>
        <taxon>Nitrobacteraceae</taxon>
        <taxon>Variibacter</taxon>
    </lineage>
</organism>
<dbReference type="InterPro" id="IPR051907">
    <property type="entry name" value="DoxX-like_oxidoreductase"/>
</dbReference>
<sequence length="133" mass="14548">MNFTFLAPYEPQLRSILRIMTAATFFTHGTQKLFEWPAKAGFPLSTLTYTAATLEVIGGFLLIIGLFSRPVAFILSGLMACAYFMGHAFGANGFVFFPLLNRGEAAMLFCFIFLYLSAAGPGPWSVDAQRGQA</sequence>
<protein>
    <submittedName>
        <fullName evidence="8">DoxX protein</fullName>
    </submittedName>
</protein>
<dbReference type="KEGG" id="vgo:GJW-30_1_00329"/>
<keyword evidence="4 7" id="KW-0812">Transmembrane</keyword>
<keyword evidence="5 7" id="KW-1133">Transmembrane helix</keyword>
<feature type="transmembrane region" description="Helical" evidence="7">
    <location>
        <begin position="74"/>
        <end position="99"/>
    </location>
</feature>
<evidence type="ECO:0000256" key="7">
    <source>
        <dbReference type="SAM" id="Phobius"/>
    </source>
</evidence>
<dbReference type="PANTHER" id="PTHR33452:SF4">
    <property type="entry name" value="BLL4328 PROTEIN"/>
    <property type="match status" value="1"/>
</dbReference>
<dbReference type="EMBL" id="AP014946">
    <property type="protein sequence ID" value="BAT57819.1"/>
    <property type="molecule type" value="Genomic_DNA"/>
</dbReference>
<evidence type="ECO:0000313" key="9">
    <source>
        <dbReference type="Proteomes" id="UP000236884"/>
    </source>
</evidence>
<evidence type="ECO:0000256" key="4">
    <source>
        <dbReference type="ARBA" id="ARBA00022692"/>
    </source>
</evidence>
<keyword evidence="3" id="KW-1003">Cell membrane</keyword>
<dbReference type="PANTHER" id="PTHR33452">
    <property type="entry name" value="OXIDOREDUCTASE CATD-RELATED"/>
    <property type="match status" value="1"/>
</dbReference>
<evidence type="ECO:0000256" key="5">
    <source>
        <dbReference type="ARBA" id="ARBA00022989"/>
    </source>
</evidence>
<dbReference type="AlphaFoldDB" id="A0A0S3PPF1"/>
<dbReference type="OrthoDB" id="9808524at2"/>
<name>A0A0S3PPF1_9BRAD</name>
<feature type="transmembrane region" description="Helical" evidence="7">
    <location>
        <begin position="47"/>
        <end position="67"/>
    </location>
</feature>
<accession>A0A0S3PPF1</accession>
<evidence type="ECO:0000313" key="8">
    <source>
        <dbReference type="EMBL" id="BAT57819.1"/>
    </source>
</evidence>
<dbReference type="InterPro" id="IPR032808">
    <property type="entry name" value="DoxX"/>
</dbReference>
<feature type="transmembrane region" description="Helical" evidence="7">
    <location>
        <begin position="105"/>
        <end position="126"/>
    </location>
</feature>
<keyword evidence="6 7" id="KW-0472">Membrane</keyword>
<proteinExistence type="inferred from homology"/>
<evidence type="ECO:0000256" key="1">
    <source>
        <dbReference type="ARBA" id="ARBA00004651"/>
    </source>
</evidence>
<evidence type="ECO:0000256" key="6">
    <source>
        <dbReference type="ARBA" id="ARBA00023136"/>
    </source>
</evidence>
<dbReference type="Pfam" id="PF07681">
    <property type="entry name" value="DoxX"/>
    <property type="match status" value="1"/>
</dbReference>
<dbReference type="Proteomes" id="UP000236884">
    <property type="component" value="Chromosome"/>
</dbReference>
<evidence type="ECO:0000256" key="3">
    <source>
        <dbReference type="ARBA" id="ARBA00022475"/>
    </source>
</evidence>
<dbReference type="GO" id="GO:0005886">
    <property type="term" value="C:plasma membrane"/>
    <property type="evidence" value="ECO:0007669"/>
    <property type="project" value="UniProtKB-SubCell"/>
</dbReference>
<gene>
    <name evidence="8" type="ORF">GJW-30_1_00329</name>
</gene>